<feature type="transmembrane region" description="Helical" evidence="7">
    <location>
        <begin position="304"/>
        <end position="325"/>
    </location>
</feature>
<protein>
    <submittedName>
        <fullName evidence="9">APC amino acid permease</fullName>
    </submittedName>
</protein>
<keyword evidence="3 7" id="KW-0812">Transmembrane</keyword>
<evidence type="ECO:0000256" key="1">
    <source>
        <dbReference type="ARBA" id="ARBA00004141"/>
    </source>
</evidence>
<evidence type="ECO:0000256" key="2">
    <source>
        <dbReference type="ARBA" id="ARBA00022448"/>
    </source>
</evidence>
<feature type="transmembrane region" description="Helical" evidence="7">
    <location>
        <begin position="538"/>
        <end position="557"/>
    </location>
</feature>
<feature type="transmembrane region" description="Helical" evidence="7">
    <location>
        <begin position="458"/>
        <end position="477"/>
    </location>
</feature>
<dbReference type="Gene3D" id="1.20.1740.10">
    <property type="entry name" value="Amino acid/polyamine transporter I"/>
    <property type="match status" value="1"/>
</dbReference>
<dbReference type="OrthoDB" id="3900342at2759"/>
<dbReference type="RefSeq" id="XP_043036074.1">
    <property type="nucleotide sequence ID" value="XM_043180696.1"/>
</dbReference>
<feature type="transmembrane region" description="Helical" evidence="7">
    <location>
        <begin position="430"/>
        <end position="452"/>
    </location>
</feature>
<gene>
    <name evidence="9" type="ORF">BT62DRAFT_375824</name>
</gene>
<comment type="subcellular location">
    <subcellularLocation>
        <location evidence="1">Membrane</location>
        <topology evidence="1">Multi-pass membrane protein</topology>
    </subcellularLocation>
</comment>
<dbReference type="FunFam" id="1.20.1740.10:FF:000001">
    <property type="entry name" value="Amino acid permease"/>
    <property type="match status" value="1"/>
</dbReference>
<dbReference type="EMBL" id="MU250550">
    <property type="protein sequence ID" value="KAG7442574.1"/>
    <property type="molecule type" value="Genomic_DNA"/>
</dbReference>
<feature type="transmembrane region" description="Helical" evidence="7">
    <location>
        <begin position="105"/>
        <end position="125"/>
    </location>
</feature>
<evidence type="ECO:0000256" key="3">
    <source>
        <dbReference type="ARBA" id="ARBA00022692"/>
    </source>
</evidence>
<dbReference type="InterPro" id="IPR004840">
    <property type="entry name" value="Amino_acid_permease_CS"/>
</dbReference>
<accession>A0A9P7VME8</accession>
<feature type="transmembrane region" description="Helical" evidence="7">
    <location>
        <begin position="403"/>
        <end position="423"/>
    </location>
</feature>
<evidence type="ECO:0000256" key="4">
    <source>
        <dbReference type="ARBA" id="ARBA00022970"/>
    </source>
</evidence>
<proteinExistence type="predicted"/>
<evidence type="ECO:0000313" key="9">
    <source>
        <dbReference type="EMBL" id="KAG7442574.1"/>
    </source>
</evidence>
<feature type="transmembrane region" description="Helical" evidence="7">
    <location>
        <begin position="186"/>
        <end position="208"/>
    </location>
</feature>
<keyword evidence="10" id="KW-1185">Reference proteome</keyword>
<dbReference type="GO" id="GO:0015171">
    <property type="term" value="F:amino acid transmembrane transporter activity"/>
    <property type="evidence" value="ECO:0007669"/>
    <property type="project" value="TreeGrafter"/>
</dbReference>
<feature type="transmembrane region" description="Helical" evidence="7">
    <location>
        <begin position="78"/>
        <end position="99"/>
    </location>
</feature>
<evidence type="ECO:0000256" key="5">
    <source>
        <dbReference type="ARBA" id="ARBA00022989"/>
    </source>
</evidence>
<dbReference type="InterPro" id="IPR050524">
    <property type="entry name" value="APC_YAT"/>
</dbReference>
<dbReference type="AlphaFoldDB" id="A0A9P7VME8"/>
<dbReference type="PANTHER" id="PTHR43341">
    <property type="entry name" value="AMINO ACID PERMEASE"/>
    <property type="match status" value="1"/>
</dbReference>
<feature type="transmembrane region" description="Helical" evidence="7">
    <location>
        <begin position="258"/>
        <end position="283"/>
    </location>
</feature>
<sequence length="606" mass="65560">MDPSKEKSNETSAKAVPAFYDPSQESTWTRLGLSLESFKRAPGVTGGQVVAGGHNVNEIEDIQADAPMLQPKMKKRHLNMIAVGGSIGTGLFVGSGAALHNGGPAGVIISYIIIGILLINVTQALGEMAIMYPVSGGFYTLADRFLDPSFAFAMGWNYCFQWFAALPLEITVAGTTVQYWTDKVPIAVWITIFWAVIIFISIFGTLGYAEEEFWSSCLKLLVVVMFIFLGIICVSGGGPKSGEFGSYVGGKYWHDPGAFANGFKGVCAVFVTAAFSFSGTELVGLAASETADPRGTMPGAVKGTFWRVTVIYITSLTIIGLMVPWNDDRLLGGSGASASPFVIALDLANINGLNHLVNATICVSVLSIGLSSVYGASRTLTALAENGYAPRIFAYVDKSSRPLVSVLGVLVFAAIAYVNVVAAGDTVCGYWAISCLPSFNYCLLIIIIYSAVDWLQAISGLSTLFTWLSVCLCHIRFRHAWTIQGHSIEELPYQAMGGIYGSWLGVVLIVLVLIAQFYVALFPVGEDLHGAAAGQAFFQAYLAFPVLLLFYIIGFLWKRKLPKRASDIDLDSGRKSWLTVQEMRAYRAERANAPTHIKLWRMLFSN</sequence>
<feature type="transmembrane region" description="Helical" evidence="7">
    <location>
        <begin position="220"/>
        <end position="238"/>
    </location>
</feature>
<keyword evidence="4" id="KW-0029">Amino-acid transport</keyword>
<feature type="domain" description="Amino acid permease/ SLC12A" evidence="8">
    <location>
        <begin position="77"/>
        <end position="560"/>
    </location>
</feature>
<evidence type="ECO:0000256" key="6">
    <source>
        <dbReference type="ARBA" id="ARBA00023136"/>
    </source>
</evidence>
<dbReference type="Pfam" id="PF00324">
    <property type="entry name" value="AA_permease"/>
    <property type="match status" value="1"/>
</dbReference>
<dbReference type="PIRSF" id="PIRSF006060">
    <property type="entry name" value="AA_transporter"/>
    <property type="match status" value="1"/>
</dbReference>
<comment type="caution">
    <text evidence="9">The sequence shown here is derived from an EMBL/GenBank/DDBJ whole genome shotgun (WGS) entry which is preliminary data.</text>
</comment>
<evidence type="ECO:0000313" key="10">
    <source>
        <dbReference type="Proteomes" id="UP000812287"/>
    </source>
</evidence>
<dbReference type="Proteomes" id="UP000812287">
    <property type="component" value="Unassembled WGS sequence"/>
</dbReference>
<dbReference type="PANTHER" id="PTHR43341:SF12">
    <property type="entry name" value="AMINO ACID TRANSPORTER (EUROFUNG)"/>
    <property type="match status" value="1"/>
</dbReference>
<keyword evidence="6 7" id="KW-0472">Membrane</keyword>
<keyword evidence="5 7" id="KW-1133">Transmembrane helix</keyword>
<evidence type="ECO:0000259" key="8">
    <source>
        <dbReference type="Pfam" id="PF00324"/>
    </source>
</evidence>
<organism evidence="9 10">
    <name type="scientific">Guyanagaster necrorhizus</name>
    <dbReference type="NCBI Taxonomy" id="856835"/>
    <lineage>
        <taxon>Eukaryota</taxon>
        <taxon>Fungi</taxon>
        <taxon>Dikarya</taxon>
        <taxon>Basidiomycota</taxon>
        <taxon>Agaricomycotina</taxon>
        <taxon>Agaricomycetes</taxon>
        <taxon>Agaricomycetidae</taxon>
        <taxon>Agaricales</taxon>
        <taxon>Marasmiineae</taxon>
        <taxon>Physalacriaceae</taxon>
        <taxon>Guyanagaster</taxon>
    </lineage>
</organism>
<reference evidence="9" key="1">
    <citation type="submission" date="2020-11" db="EMBL/GenBank/DDBJ databases">
        <title>Adaptations for nitrogen fixation in a non-lichenized fungal sporocarp promotes dispersal by wood-feeding termites.</title>
        <authorList>
            <consortium name="DOE Joint Genome Institute"/>
            <person name="Koch R.A."/>
            <person name="Yoon G."/>
            <person name="Arayal U."/>
            <person name="Lail K."/>
            <person name="Amirebrahimi M."/>
            <person name="Labutti K."/>
            <person name="Lipzen A."/>
            <person name="Riley R."/>
            <person name="Barry K."/>
            <person name="Henrissat B."/>
            <person name="Grigoriev I.V."/>
            <person name="Herr J.R."/>
            <person name="Aime M.C."/>
        </authorList>
    </citation>
    <scope>NUCLEOTIDE SEQUENCE</scope>
    <source>
        <strain evidence="9">MCA 3950</strain>
    </source>
</reference>
<feature type="transmembrane region" description="Helical" evidence="7">
    <location>
        <begin position="498"/>
        <end position="518"/>
    </location>
</feature>
<evidence type="ECO:0000256" key="7">
    <source>
        <dbReference type="SAM" id="Phobius"/>
    </source>
</evidence>
<dbReference type="GO" id="GO:0016020">
    <property type="term" value="C:membrane"/>
    <property type="evidence" value="ECO:0007669"/>
    <property type="project" value="UniProtKB-SubCell"/>
</dbReference>
<name>A0A9P7VME8_9AGAR</name>
<dbReference type="InterPro" id="IPR004841">
    <property type="entry name" value="AA-permease/SLC12A_dom"/>
</dbReference>
<dbReference type="GeneID" id="66102992"/>
<dbReference type="PROSITE" id="PS00218">
    <property type="entry name" value="AMINO_ACID_PERMEASE_1"/>
    <property type="match status" value="1"/>
</dbReference>
<keyword evidence="2" id="KW-0813">Transport</keyword>